<evidence type="ECO:0000256" key="1">
    <source>
        <dbReference type="SAM" id="SignalP"/>
    </source>
</evidence>
<feature type="signal peptide" evidence="1">
    <location>
        <begin position="1"/>
        <end position="25"/>
    </location>
</feature>
<dbReference type="RefSeq" id="WP_034165697.1">
    <property type="nucleotide sequence ID" value="NZ_CP006664.1"/>
</dbReference>
<dbReference type="Proteomes" id="UP000028681">
    <property type="component" value="Chromosome"/>
</dbReference>
<dbReference type="AlphaFoldDB" id="A0A076LMH8"/>
<keyword evidence="1" id="KW-0732">Signal</keyword>
<dbReference type="EMBL" id="CP006664">
    <property type="protein sequence ID" value="AIJ09031.1"/>
    <property type="molecule type" value="Genomic_DNA"/>
</dbReference>
<gene>
    <name evidence="2" type="ORF">ETEE_2594</name>
</gene>
<evidence type="ECO:0008006" key="4">
    <source>
        <dbReference type="Google" id="ProtNLM"/>
    </source>
</evidence>
<evidence type="ECO:0000313" key="2">
    <source>
        <dbReference type="EMBL" id="AIJ09031.1"/>
    </source>
</evidence>
<proteinExistence type="predicted"/>
<organism evidence="2 3">
    <name type="scientific">Edwardsiella anguillarum ET080813</name>
    <dbReference type="NCBI Taxonomy" id="667120"/>
    <lineage>
        <taxon>Bacteria</taxon>
        <taxon>Pseudomonadati</taxon>
        <taxon>Pseudomonadota</taxon>
        <taxon>Gammaproteobacteria</taxon>
        <taxon>Enterobacterales</taxon>
        <taxon>Hafniaceae</taxon>
        <taxon>Edwardsiella</taxon>
    </lineage>
</organism>
<accession>A0A076LMH8</accession>
<protein>
    <recommendedName>
        <fullName evidence="4">Lipoprotein</fullName>
    </recommendedName>
</protein>
<dbReference type="PROSITE" id="PS51257">
    <property type="entry name" value="PROKAR_LIPOPROTEIN"/>
    <property type="match status" value="1"/>
</dbReference>
<dbReference type="GeneID" id="33940160"/>
<dbReference type="HOGENOM" id="CLU_2033140_0_0_6"/>
<name>A0A076LMH8_9GAMM</name>
<sequence length="121" mass="13425">MNRTLLYPLLLACGLLLSACDTASANGPEFSLEVEYTAIGRPQIRVTSLNDQVTIQKVLINGGKSKCRVMLRNDLMGSVGGTHFPLKLNYTESWRLVMTEPCRLREVTLFTNLGNASYTIE</sequence>
<feature type="chain" id="PRO_5001714669" description="Lipoprotein" evidence="1">
    <location>
        <begin position="26"/>
        <end position="121"/>
    </location>
</feature>
<dbReference type="KEGG" id="ete:ETEE_2594"/>
<evidence type="ECO:0000313" key="3">
    <source>
        <dbReference type="Proteomes" id="UP000028681"/>
    </source>
</evidence>
<reference evidence="2 3" key="1">
    <citation type="journal article" date="2012" name="PLoS ONE">
        <title>Edwardsiella comparative phylogenomics reveal the new intra/inter-species taxonomic relationships, virulence evolution and niche adaptation mechanisms.</title>
        <authorList>
            <person name="Yang M."/>
            <person name="Lv Y."/>
            <person name="Xiao J."/>
            <person name="Wu H."/>
            <person name="Zheng H."/>
            <person name="Liu Q."/>
            <person name="Zhang Y."/>
            <person name="Wang Q."/>
        </authorList>
    </citation>
    <scope>NUCLEOTIDE SEQUENCE [LARGE SCALE GENOMIC DNA]</scope>
    <source>
        <strain evidence="3">080813</strain>
    </source>
</reference>